<dbReference type="EMBL" id="UOFT01000036">
    <property type="protein sequence ID" value="VAW94114.1"/>
    <property type="molecule type" value="Genomic_DNA"/>
</dbReference>
<feature type="domain" description="GGDEF" evidence="1">
    <location>
        <begin position="354"/>
        <end position="468"/>
    </location>
</feature>
<dbReference type="PROSITE" id="PS50887">
    <property type="entry name" value="GGDEF"/>
    <property type="match status" value="1"/>
</dbReference>
<dbReference type="AlphaFoldDB" id="A0A3B1AJR7"/>
<protein>
    <recommendedName>
        <fullName evidence="1">GGDEF domain-containing protein</fullName>
    </recommendedName>
</protein>
<reference evidence="2" key="1">
    <citation type="submission" date="2018-06" db="EMBL/GenBank/DDBJ databases">
        <authorList>
            <person name="Zhirakovskaya E."/>
        </authorList>
    </citation>
    <scope>NUCLEOTIDE SEQUENCE</scope>
</reference>
<gene>
    <name evidence="2" type="ORF">MNBD_GAMMA23-2175</name>
</gene>
<accession>A0A3B1AJR7</accession>
<dbReference type="Gene3D" id="3.30.70.270">
    <property type="match status" value="1"/>
</dbReference>
<dbReference type="InterPro" id="IPR043128">
    <property type="entry name" value="Rev_trsase/Diguanyl_cyclase"/>
</dbReference>
<dbReference type="InterPro" id="IPR040572">
    <property type="entry name" value="TackOD1"/>
</dbReference>
<evidence type="ECO:0000259" key="1">
    <source>
        <dbReference type="PROSITE" id="PS50887"/>
    </source>
</evidence>
<organism evidence="2">
    <name type="scientific">hydrothermal vent metagenome</name>
    <dbReference type="NCBI Taxonomy" id="652676"/>
    <lineage>
        <taxon>unclassified sequences</taxon>
        <taxon>metagenomes</taxon>
        <taxon>ecological metagenomes</taxon>
    </lineage>
</organism>
<name>A0A3B1AJR7_9ZZZZ</name>
<dbReference type="Pfam" id="PF00990">
    <property type="entry name" value="GGDEF"/>
    <property type="match status" value="1"/>
</dbReference>
<dbReference type="Pfam" id="PF18551">
    <property type="entry name" value="TackOD1"/>
    <property type="match status" value="1"/>
</dbReference>
<dbReference type="InterPro" id="IPR000160">
    <property type="entry name" value="GGDEF_dom"/>
</dbReference>
<sequence>MRQPYYIQSENSEITCAGIKTIAQGELENINSNDVAYWLIDMRIWTEGWEILCKIRRNLAPAVYLKPVLFLIDSDTIPQEIVTASDGNIHRSSCDERMLEEWVSRVEPINQWIEHLPNANIGSDANIAFKVLRIITSRNIELEPITTIRRHSGYVYPLLEPLFGKRDTGVLETLAFLESQHLLSGRFISSAHFCSHCGSAFLNFKESCSQCSSDDIRSDELVHHFKCAYTAEMADFRKGDRLVCPKCERELKHIGVDYDKPSIVYHCNQCSHTFQDPKIMTACYNCGRTAEPEHQEARTILAYTVSAIGQNAADYGLDALFTNILDHELNLFSEHAFRDFFRIEMSRIERYKQSTSSLVMIRFHDLDKLYIKLAGKAREVFYELSTIFKTVLRQSDVITAKNETIFFVIMTETSATHAQRAAERLQQGVSALFENNMDFKPEMSVKIKELHKDLDIDATLEDFLENDN</sequence>
<proteinExistence type="predicted"/>
<evidence type="ECO:0000313" key="2">
    <source>
        <dbReference type="EMBL" id="VAW94114.1"/>
    </source>
</evidence>